<feature type="domain" description="Cytochrome c" evidence="23">
    <location>
        <begin position="129"/>
        <end position="209"/>
    </location>
</feature>
<feature type="domain" description="Cytochrome c" evidence="23">
    <location>
        <begin position="216"/>
        <end position="296"/>
    </location>
</feature>
<evidence type="ECO:0000256" key="22">
    <source>
        <dbReference type="SAM" id="Phobius"/>
    </source>
</evidence>
<dbReference type="KEGG" id="pbh:AAW51_1961"/>
<comment type="pathway">
    <text evidence="2 19">Energy metabolism; oxidative phosphorylation.</text>
</comment>
<keyword evidence="14 22" id="KW-1133">Transmembrane helix</keyword>
<evidence type="ECO:0000256" key="15">
    <source>
        <dbReference type="ARBA" id="ARBA00023002"/>
    </source>
</evidence>
<gene>
    <name evidence="24" type="primary">ccoP</name>
    <name evidence="24" type="ORF">AAW51_1961</name>
</gene>
<dbReference type="GO" id="GO:0009055">
    <property type="term" value="F:electron transfer activity"/>
    <property type="evidence" value="ECO:0007669"/>
    <property type="project" value="InterPro"/>
</dbReference>
<dbReference type="AlphaFoldDB" id="A0A0G3BH29"/>
<sequence>MSDFFNNGWSVYIAVVTIAGVLACLALLIIASRRKVMADDNTTGHVWDEDLRELNNPLPRWWMVLFVLTVVFSLGYLALYPGLGSYQGTLGWSQESQYQAEVARAKEALAPLYAQFDGKSVDHLAANPQARGIGERLFVNNCAQCHGSDARGSKGFPNLTDADWLYGGSHEQIIETIAKGRHGNMPPMGAAVGTGEEVRQLAHYVLSLSGSPHNAIAAQIGKSKFMACAACHGMDGRGNTALGAPNLTDRVWLHGWGEQAIVNIINNGKSNQMPAHGEKLTEPQIRVLAAYVWGLSNKPAAASTTTLSATSTAAVVK</sequence>
<dbReference type="InterPro" id="IPR036909">
    <property type="entry name" value="Cyt_c-like_dom_sf"/>
</dbReference>
<reference evidence="24 25" key="1">
    <citation type="submission" date="2015-05" db="EMBL/GenBank/DDBJ databases">
        <authorList>
            <person name="Tang B."/>
            <person name="Yu Y."/>
        </authorList>
    </citation>
    <scope>NUCLEOTIDE SEQUENCE [LARGE SCALE GENOMIC DNA]</scope>
    <source>
        <strain evidence="24 25">DSM 7029</strain>
    </source>
</reference>
<accession>A0A0G3BH29</accession>
<evidence type="ECO:0000256" key="2">
    <source>
        <dbReference type="ARBA" id="ARBA00004673"/>
    </source>
</evidence>
<feature type="binding site" description="covalent" evidence="21">
    <location>
        <position position="231"/>
    </location>
    <ligand>
        <name>heme c</name>
        <dbReference type="ChEBI" id="CHEBI:61717"/>
        <label>2</label>
    </ligand>
</feature>
<dbReference type="PRINTS" id="PR00605">
    <property type="entry name" value="CYTCHROMECIC"/>
</dbReference>
<keyword evidence="18 19" id="KW-0472">Membrane</keyword>
<dbReference type="InterPro" id="IPR009056">
    <property type="entry name" value="Cyt_c-like_dom"/>
</dbReference>
<dbReference type="PIRSF" id="PIRSF000006">
    <property type="entry name" value="Cbb3-Cox_fixP"/>
    <property type="match status" value="1"/>
</dbReference>
<dbReference type="Gene3D" id="1.10.760.10">
    <property type="entry name" value="Cytochrome c-like domain"/>
    <property type="match status" value="2"/>
</dbReference>
<evidence type="ECO:0000256" key="18">
    <source>
        <dbReference type="ARBA" id="ARBA00023136"/>
    </source>
</evidence>
<comment type="function">
    <text evidence="19">C-type cytochrome. Part of the cbb3-type cytochrome c oxidase complex.</text>
</comment>
<keyword evidence="10 19" id="KW-0479">Metal-binding</keyword>
<evidence type="ECO:0000256" key="11">
    <source>
        <dbReference type="ARBA" id="ARBA00022737"/>
    </source>
</evidence>
<dbReference type="PROSITE" id="PS51007">
    <property type="entry name" value="CYTC"/>
    <property type="match status" value="2"/>
</dbReference>
<proteinExistence type="inferred from homology"/>
<dbReference type="OrthoDB" id="9811281at2"/>
<evidence type="ECO:0000256" key="7">
    <source>
        <dbReference type="ARBA" id="ARBA00022617"/>
    </source>
</evidence>
<evidence type="ECO:0000256" key="20">
    <source>
        <dbReference type="PIRSR" id="PIRSR000006-1"/>
    </source>
</evidence>
<dbReference type="NCBIfam" id="TIGR00782">
    <property type="entry name" value="ccoP"/>
    <property type="match status" value="1"/>
</dbReference>
<keyword evidence="13 19" id="KW-0249">Electron transport</keyword>
<dbReference type="GO" id="GO:0006119">
    <property type="term" value="P:oxidative phosphorylation"/>
    <property type="evidence" value="ECO:0007669"/>
    <property type="project" value="UniProtKB-UniPathway"/>
</dbReference>
<dbReference type="STRING" id="413882.AAW51_1961"/>
<dbReference type="RefSeq" id="WP_047194469.1">
    <property type="nucleotide sequence ID" value="NZ_CP011371.1"/>
</dbReference>
<dbReference type="PANTHER" id="PTHR33751">
    <property type="entry name" value="CBB3-TYPE CYTOCHROME C OXIDASE SUBUNIT FIXP"/>
    <property type="match status" value="1"/>
</dbReference>
<evidence type="ECO:0000256" key="4">
    <source>
        <dbReference type="ARBA" id="ARBA00022448"/>
    </source>
</evidence>
<evidence type="ECO:0000256" key="8">
    <source>
        <dbReference type="ARBA" id="ARBA00022660"/>
    </source>
</evidence>
<dbReference type="Gene3D" id="6.10.280.130">
    <property type="match status" value="1"/>
</dbReference>
<evidence type="ECO:0000256" key="10">
    <source>
        <dbReference type="ARBA" id="ARBA00022723"/>
    </source>
</evidence>
<keyword evidence="17 19" id="KW-0406">Ion transport</keyword>
<keyword evidence="6 19" id="KW-0997">Cell inner membrane</keyword>
<keyword evidence="12 19" id="KW-0375">Hydrogen ion transport</keyword>
<dbReference type="PATRIC" id="fig|413882.6.peg.2063"/>
<evidence type="ECO:0000256" key="3">
    <source>
        <dbReference type="ARBA" id="ARBA00006113"/>
    </source>
</evidence>
<feature type="binding site" description="axial binding residue" evidence="20">
    <location>
        <position position="185"/>
    </location>
    <ligand>
        <name>heme c</name>
        <dbReference type="ChEBI" id="CHEBI:61717"/>
        <label>2</label>
    </ligand>
    <ligandPart>
        <name>Fe</name>
        <dbReference type="ChEBI" id="CHEBI:18248"/>
    </ligandPart>
</feature>
<keyword evidence="7 19" id="KW-0349">Heme</keyword>
<keyword evidence="15 19" id="KW-0560">Oxidoreductase</keyword>
<evidence type="ECO:0000256" key="6">
    <source>
        <dbReference type="ARBA" id="ARBA00022519"/>
    </source>
</evidence>
<comment type="subunit">
    <text evidence="19">Component of the cbb3-type cytochrome c oxidase.</text>
</comment>
<feature type="binding site" description="covalent" evidence="21">
    <location>
        <position position="145"/>
    </location>
    <ligand>
        <name>heme c</name>
        <dbReference type="ChEBI" id="CHEBI:61717"/>
        <label>1</label>
    </ligand>
</feature>
<keyword evidence="5 19" id="KW-1003">Cell membrane</keyword>
<dbReference type="InterPro" id="IPR008168">
    <property type="entry name" value="Cyt_C_IC"/>
</dbReference>
<dbReference type="InterPro" id="IPR004678">
    <property type="entry name" value="Cyt_c_oxidase_cbb3_su3"/>
</dbReference>
<dbReference type="InterPro" id="IPR050597">
    <property type="entry name" value="Cytochrome_c_Oxidase_Subunit"/>
</dbReference>
<evidence type="ECO:0000313" key="24">
    <source>
        <dbReference type="EMBL" id="AKJ28652.1"/>
    </source>
</evidence>
<evidence type="ECO:0000256" key="1">
    <source>
        <dbReference type="ARBA" id="ARBA00004533"/>
    </source>
</evidence>
<dbReference type="Proteomes" id="UP000035352">
    <property type="component" value="Chromosome"/>
</dbReference>
<evidence type="ECO:0000256" key="12">
    <source>
        <dbReference type="ARBA" id="ARBA00022781"/>
    </source>
</evidence>
<keyword evidence="16 19" id="KW-0408">Iron</keyword>
<feature type="transmembrane region" description="Helical" evidence="22">
    <location>
        <begin position="12"/>
        <end position="31"/>
    </location>
</feature>
<keyword evidence="4 19" id="KW-0813">Transport</keyword>
<dbReference type="InterPro" id="IPR038414">
    <property type="entry name" value="CcoP_N_sf"/>
</dbReference>
<feature type="binding site" description="covalent" evidence="21">
    <location>
        <position position="142"/>
    </location>
    <ligand>
        <name>heme c</name>
        <dbReference type="ChEBI" id="CHEBI:61717"/>
        <label>1</label>
    </ligand>
</feature>
<evidence type="ECO:0000259" key="23">
    <source>
        <dbReference type="PROSITE" id="PS51007"/>
    </source>
</evidence>
<evidence type="ECO:0000256" key="19">
    <source>
        <dbReference type="PIRNR" id="PIRNR000006"/>
    </source>
</evidence>
<comment type="subcellular location">
    <subcellularLocation>
        <location evidence="1 19">Cell inner membrane</location>
    </subcellularLocation>
</comment>
<dbReference type="PANTHER" id="PTHR33751:SF1">
    <property type="entry name" value="CBB3-TYPE CYTOCHROME C OXIDASE SUBUNIT FIXP"/>
    <property type="match status" value="1"/>
</dbReference>
<dbReference type="GO" id="GO:0016491">
    <property type="term" value="F:oxidoreductase activity"/>
    <property type="evidence" value="ECO:0007669"/>
    <property type="project" value="UniProtKB-KW"/>
</dbReference>
<keyword evidence="8 19" id="KW-0679">Respiratory chain</keyword>
<dbReference type="GO" id="GO:0005506">
    <property type="term" value="F:iron ion binding"/>
    <property type="evidence" value="ECO:0007669"/>
    <property type="project" value="InterPro"/>
</dbReference>
<dbReference type="Pfam" id="PF14715">
    <property type="entry name" value="FixP_N"/>
    <property type="match status" value="1"/>
</dbReference>
<evidence type="ECO:0000256" key="13">
    <source>
        <dbReference type="ARBA" id="ARBA00022982"/>
    </source>
</evidence>
<keyword evidence="25" id="KW-1185">Reference proteome</keyword>
<evidence type="ECO:0000256" key="5">
    <source>
        <dbReference type="ARBA" id="ARBA00022475"/>
    </source>
</evidence>
<dbReference type="SUPFAM" id="SSF46626">
    <property type="entry name" value="Cytochrome c"/>
    <property type="match status" value="2"/>
</dbReference>
<dbReference type="UniPathway" id="UPA00705"/>
<feature type="binding site" description="covalent" evidence="21">
    <location>
        <position position="228"/>
    </location>
    <ligand>
        <name>heme c</name>
        <dbReference type="ChEBI" id="CHEBI:61717"/>
        <label>2</label>
    </ligand>
</feature>
<name>A0A0G3BH29_9BURK</name>
<keyword evidence="11" id="KW-0677">Repeat</keyword>
<evidence type="ECO:0000256" key="17">
    <source>
        <dbReference type="ARBA" id="ARBA00023065"/>
    </source>
</evidence>
<comment type="similarity">
    <text evidence="3 19">Belongs to the CcoP / FixP family.</text>
</comment>
<dbReference type="GO" id="GO:0005886">
    <property type="term" value="C:plasma membrane"/>
    <property type="evidence" value="ECO:0007669"/>
    <property type="project" value="UniProtKB-SubCell"/>
</dbReference>
<dbReference type="Pfam" id="PF13442">
    <property type="entry name" value="Cytochrome_CBB3"/>
    <property type="match status" value="2"/>
</dbReference>
<keyword evidence="9 22" id="KW-0812">Transmembrane</keyword>
<evidence type="ECO:0000313" key="25">
    <source>
        <dbReference type="Proteomes" id="UP000035352"/>
    </source>
</evidence>
<dbReference type="InterPro" id="IPR032858">
    <property type="entry name" value="CcoP_N"/>
</dbReference>
<feature type="binding site" description="axial binding residue" evidence="20">
    <location>
        <position position="232"/>
    </location>
    <ligand>
        <name>heme c</name>
        <dbReference type="ChEBI" id="CHEBI:61717"/>
        <label>2</label>
    </ligand>
    <ligandPart>
        <name>Fe</name>
        <dbReference type="ChEBI" id="CHEBI:18248"/>
    </ligandPart>
</feature>
<dbReference type="GO" id="GO:0020037">
    <property type="term" value="F:heme binding"/>
    <property type="evidence" value="ECO:0007669"/>
    <property type="project" value="InterPro"/>
</dbReference>
<protein>
    <recommendedName>
        <fullName evidence="19">Cbb3-type cytochrome c oxidase subunit</fullName>
    </recommendedName>
</protein>
<dbReference type="GO" id="GO:1902600">
    <property type="term" value="P:proton transmembrane transport"/>
    <property type="evidence" value="ECO:0007669"/>
    <property type="project" value="UniProtKB-KW"/>
</dbReference>
<evidence type="ECO:0000256" key="14">
    <source>
        <dbReference type="ARBA" id="ARBA00022989"/>
    </source>
</evidence>
<organism evidence="24 25">
    <name type="scientific">Caldimonas brevitalea</name>
    <dbReference type="NCBI Taxonomy" id="413882"/>
    <lineage>
        <taxon>Bacteria</taxon>
        <taxon>Pseudomonadati</taxon>
        <taxon>Pseudomonadota</taxon>
        <taxon>Betaproteobacteria</taxon>
        <taxon>Burkholderiales</taxon>
        <taxon>Sphaerotilaceae</taxon>
        <taxon>Caldimonas</taxon>
    </lineage>
</organism>
<evidence type="ECO:0000256" key="21">
    <source>
        <dbReference type="PIRSR" id="PIRSR000006-2"/>
    </source>
</evidence>
<comment type="cofactor">
    <cofactor evidence="19 21">
        <name>heme c</name>
        <dbReference type="ChEBI" id="CHEBI:61717"/>
    </cofactor>
    <text evidence="19 21">Binds 2 heme C groups per subunit.</text>
</comment>
<feature type="binding site" description="axial binding residue" evidence="20">
    <location>
        <position position="273"/>
    </location>
    <ligand>
        <name>heme c</name>
        <dbReference type="ChEBI" id="CHEBI:61717"/>
        <label>1</label>
    </ligand>
    <ligandPart>
        <name>Fe</name>
        <dbReference type="ChEBI" id="CHEBI:18248"/>
    </ligandPart>
</feature>
<feature type="transmembrane region" description="Helical" evidence="22">
    <location>
        <begin position="61"/>
        <end position="80"/>
    </location>
</feature>
<evidence type="ECO:0000256" key="16">
    <source>
        <dbReference type="ARBA" id="ARBA00023004"/>
    </source>
</evidence>
<dbReference type="EMBL" id="CP011371">
    <property type="protein sequence ID" value="AKJ28652.1"/>
    <property type="molecule type" value="Genomic_DNA"/>
</dbReference>
<evidence type="ECO:0000256" key="9">
    <source>
        <dbReference type="ARBA" id="ARBA00022692"/>
    </source>
</evidence>
<feature type="binding site" description="axial binding residue" evidence="20">
    <location>
        <position position="146"/>
    </location>
    <ligand>
        <name>heme c</name>
        <dbReference type="ChEBI" id="CHEBI:61717"/>
        <label>1</label>
    </ligand>
    <ligandPart>
        <name>Fe</name>
        <dbReference type="ChEBI" id="CHEBI:18248"/>
    </ligandPart>
</feature>